<reference evidence="2" key="1">
    <citation type="journal article" date="2016" name="Nat. Biotechnol.">
        <title>Sequencing wild and cultivated cassava and related species reveals extensive interspecific hybridization and genetic diversity.</title>
        <authorList>
            <person name="Bredeson J.V."/>
            <person name="Lyons J.B."/>
            <person name="Prochnik S.E."/>
            <person name="Wu G.A."/>
            <person name="Ha C.M."/>
            <person name="Edsinger-Gonzales E."/>
            <person name="Grimwood J."/>
            <person name="Schmutz J."/>
            <person name="Rabbi I.Y."/>
            <person name="Egesi C."/>
            <person name="Nauluvula P."/>
            <person name="Lebot V."/>
            <person name="Ndunguru J."/>
            <person name="Mkamilo G."/>
            <person name="Bart R.S."/>
            <person name="Setter T.L."/>
            <person name="Gleadow R.M."/>
            <person name="Kulakow P."/>
            <person name="Ferguson M.E."/>
            <person name="Rounsley S."/>
            <person name="Rokhsar D.S."/>
        </authorList>
    </citation>
    <scope>NUCLEOTIDE SEQUENCE [LARGE SCALE GENOMIC DNA]</scope>
    <source>
        <strain evidence="2">cv. AM560-2</strain>
    </source>
</reference>
<dbReference type="EMBL" id="CM004398">
    <property type="protein sequence ID" value="KAG8642458.1"/>
    <property type="molecule type" value="Genomic_DNA"/>
</dbReference>
<evidence type="ECO:0000313" key="2">
    <source>
        <dbReference type="Proteomes" id="UP000091857"/>
    </source>
</evidence>
<sequence>MATNKERIENLEVGLGQLQDNLQVRVNQDESRDGGWSFYSAKLAKLEFPNYSGDDPTEWFARVDQFFDYQGTPDSEKVSLASYHLRGEANEWWQWLRRTHTAAGTIVTWEIFSEELWSRFGPTDCEDFDESLSKIRQTGLLRDYQREFERLGNRVKGWTQKALMGTFMGGLKTEIAEGIRMFKPKTLKKAISLARMKDEQLLRQKKAIRPSFQTSYSSPTKNKSSTSVKRLSWDEMQTRRAKGLCFNCDEKFVPGRRCAKPQLLILDGGFDIDEDDDEGEPEISLHALTGWSSSVAESLKLLAEPTRPFNVKVANGDPLQCSGKFRNTPALLQGIPFSITFYSLPLMGLDVVLGVQWLRQLGTVQCNWDILSLILQEFHDSPCGGHSGVLRTYKRIASHFFWPSMRKQIQEYVAACSLHVSSSYHPETDGQSKVTNRCLEQTIGMSPFLALYGRHPPMVPRDVEFQVNDHVYLKLQPYRQQSVSRRSS</sequence>
<protein>
    <submittedName>
        <fullName evidence="1">Uncharacterized protein</fullName>
    </submittedName>
</protein>
<evidence type="ECO:0000313" key="1">
    <source>
        <dbReference type="EMBL" id="KAG8642458.1"/>
    </source>
</evidence>
<organism evidence="1 2">
    <name type="scientific">Manihot esculenta</name>
    <name type="common">Cassava</name>
    <name type="synonym">Jatropha manihot</name>
    <dbReference type="NCBI Taxonomy" id="3983"/>
    <lineage>
        <taxon>Eukaryota</taxon>
        <taxon>Viridiplantae</taxon>
        <taxon>Streptophyta</taxon>
        <taxon>Embryophyta</taxon>
        <taxon>Tracheophyta</taxon>
        <taxon>Spermatophyta</taxon>
        <taxon>Magnoliopsida</taxon>
        <taxon>eudicotyledons</taxon>
        <taxon>Gunneridae</taxon>
        <taxon>Pentapetalae</taxon>
        <taxon>rosids</taxon>
        <taxon>fabids</taxon>
        <taxon>Malpighiales</taxon>
        <taxon>Euphorbiaceae</taxon>
        <taxon>Crotonoideae</taxon>
        <taxon>Manihoteae</taxon>
        <taxon>Manihot</taxon>
    </lineage>
</organism>
<comment type="caution">
    <text evidence="1">The sequence shown here is derived from an EMBL/GenBank/DDBJ whole genome shotgun (WGS) entry which is preliminary data.</text>
</comment>
<accession>A0ACB7GS09</accession>
<name>A0ACB7GS09_MANES</name>
<gene>
    <name evidence="1" type="ORF">MANES_12G088990v8</name>
</gene>
<dbReference type="Proteomes" id="UP000091857">
    <property type="component" value="Chromosome 12"/>
</dbReference>
<keyword evidence="2" id="KW-1185">Reference proteome</keyword>
<proteinExistence type="predicted"/>